<keyword evidence="2" id="KW-1185">Reference proteome</keyword>
<dbReference type="HOGENOM" id="CLU_3255824_0_0_10"/>
<sequence>MNFLFDDVGEWLAVSNPPVAALASDSPRLIHLSQPWRVTRRD</sequence>
<comment type="caution">
    <text evidence="1">The sequence shown here is derived from an EMBL/GenBank/DDBJ whole genome shotgun (WGS) entry which is preliminary data.</text>
</comment>
<dbReference type="EMBL" id="AGWK01000026">
    <property type="protein sequence ID" value="EHO71837.1"/>
    <property type="molecule type" value="Genomic_DNA"/>
</dbReference>
<accession>H1Q1J0</accession>
<dbReference type="Proteomes" id="UP000016023">
    <property type="component" value="Unassembled WGS sequence"/>
</dbReference>
<dbReference type="PATRIC" id="fig|883158.3.peg.786"/>
<proteinExistence type="predicted"/>
<evidence type="ECO:0000313" key="1">
    <source>
        <dbReference type="EMBL" id="EHO71837.1"/>
    </source>
</evidence>
<evidence type="ECO:0000313" key="2">
    <source>
        <dbReference type="Proteomes" id="UP000016023"/>
    </source>
</evidence>
<reference evidence="1 2" key="1">
    <citation type="submission" date="2011-12" db="EMBL/GenBank/DDBJ databases">
        <title>The Genome Sequence of Prevotella micans F0438.</title>
        <authorList>
            <consortium name="The Broad Institute Genome Sequencing Platform"/>
            <person name="Earl A."/>
            <person name="Ward D."/>
            <person name="Feldgarden M."/>
            <person name="Gevers D."/>
            <person name="Izard J."/>
            <person name="Baranova O.V."/>
            <person name="Blanton J.M."/>
            <person name="Wade W.G."/>
            <person name="Dewhirst F.E."/>
            <person name="Young S.K."/>
            <person name="Zeng Q."/>
            <person name="Gargeya S."/>
            <person name="Fitzgerald M."/>
            <person name="Haas B."/>
            <person name="Abouelleil A."/>
            <person name="Alvarado L."/>
            <person name="Arachchi H.M."/>
            <person name="Berlin A."/>
            <person name="Chapman S.B."/>
            <person name="Gearin G."/>
            <person name="Goldberg J."/>
            <person name="Griggs A."/>
            <person name="Gujja S."/>
            <person name="Hansen M."/>
            <person name="Heiman D."/>
            <person name="Howarth C."/>
            <person name="Larimer J."/>
            <person name="Lui A."/>
            <person name="MacDonald P.J.P."/>
            <person name="McCowen C."/>
            <person name="Montmayeur A."/>
            <person name="Murphy C."/>
            <person name="Neiman D."/>
            <person name="Pearson M."/>
            <person name="Priest M."/>
            <person name="Roberts A."/>
            <person name="Saif S."/>
            <person name="Shea T."/>
            <person name="Sisk P."/>
            <person name="Stolte C."/>
            <person name="Sykes S."/>
            <person name="Wortman J."/>
            <person name="Nusbaum C."/>
            <person name="Birren B."/>
        </authorList>
    </citation>
    <scope>NUCLEOTIDE SEQUENCE [LARGE SCALE GENOMIC DNA]</scope>
    <source>
        <strain evidence="1 2">F0438</strain>
    </source>
</reference>
<name>H1Q1J0_9BACT</name>
<protein>
    <submittedName>
        <fullName evidence="1">Uncharacterized protein</fullName>
    </submittedName>
</protein>
<dbReference type="AlphaFoldDB" id="H1Q1J0"/>
<gene>
    <name evidence="1" type="ORF">HMPREF9140_00778</name>
</gene>
<organism evidence="1 2">
    <name type="scientific">Prevotella micans F0438</name>
    <dbReference type="NCBI Taxonomy" id="883158"/>
    <lineage>
        <taxon>Bacteria</taxon>
        <taxon>Pseudomonadati</taxon>
        <taxon>Bacteroidota</taxon>
        <taxon>Bacteroidia</taxon>
        <taxon>Bacteroidales</taxon>
        <taxon>Prevotellaceae</taxon>
        <taxon>Prevotella</taxon>
    </lineage>
</organism>